<evidence type="ECO:0000313" key="2">
    <source>
        <dbReference type="Proteomes" id="UP000321947"/>
    </source>
</evidence>
<comment type="caution">
    <text evidence="1">The sequence shown here is derived from an EMBL/GenBank/DDBJ whole genome shotgun (WGS) entry which is preliminary data.</text>
</comment>
<proteinExistence type="predicted"/>
<gene>
    <name evidence="1" type="ORF">E5676_scaffold21G001630</name>
</gene>
<reference evidence="1 2" key="1">
    <citation type="submission" date="2019-08" db="EMBL/GenBank/DDBJ databases">
        <title>Draft genome sequences of two oriental melons (Cucumis melo L. var makuwa).</title>
        <authorList>
            <person name="Kwon S.-Y."/>
        </authorList>
    </citation>
    <scope>NUCLEOTIDE SEQUENCE [LARGE SCALE GENOMIC DNA]</scope>
    <source>
        <strain evidence="2">cv. Chang Bougi</strain>
        <tissue evidence="1">Leaf</tissue>
    </source>
</reference>
<accession>A0A5D3CWW5</accession>
<dbReference type="EMBL" id="SSTD01008307">
    <property type="protein sequence ID" value="TYK16373.1"/>
    <property type="molecule type" value="Genomic_DNA"/>
</dbReference>
<dbReference type="AlphaFoldDB" id="A0A5D3CWW5"/>
<name>A0A5D3CWW5_CUCMM</name>
<sequence length="160" mass="17768">MMAGWEYPTETSEDGKVSPKFELKWSSAEDEVTVGNCRALNALFNGVDQNILTSHYEALKMTNDETLIEFKYSFKESSAGHVMFEDGVRGKILEKGSIDQPGLPCLQDVSFGFPMLKSNVNDICNECPTGKQVKVSHQSIIKCSTSRVLELLHLDVMGPM</sequence>
<organism evidence="1 2">
    <name type="scientific">Cucumis melo var. makuwa</name>
    <name type="common">Oriental melon</name>
    <dbReference type="NCBI Taxonomy" id="1194695"/>
    <lineage>
        <taxon>Eukaryota</taxon>
        <taxon>Viridiplantae</taxon>
        <taxon>Streptophyta</taxon>
        <taxon>Embryophyta</taxon>
        <taxon>Tracheophyta</taxon>
        <taxon>Spermatophyta</taxon>
        <taxon>Magnoliopsida</taxon>
        <taxon>eudicotyledons</taxon>
        <taxon>Gunneridae</taxon>
        <taxon>Pentapetalae</taxon>
        <taxon>rosids</taxon>
        <taxon>fabids</taxon>
        <taxon>Cucurbitales</taxon>
        <taxon>Cucurbitaceae</taxon>
        <taxon>Benincaseae</taxon>
        <taxon>Cucumis</taxon>
    </lineage>
</organism>
<protein>
    <submittedName>
        <fullName evidence="1">Gag-pol polyprotein</fullName>
    </submittedName>
</protein>
<dbReference type="Proteomes" id="UP000321947">
    <property type="component" value="Unassembled WGS sequence"/>
</dbReference>
<evidence type="ECO:0000313" key="1">
    <source>
        <dbReference type="EMBL" id="TYK16373.1"/>
    </source>
</evidence>